<dbReference type="InterPro" id="IPR011055">
    <property type="entry name" value="Dup_hybrid_motif"/>
</dbReference>
<feature type="transmembrane region" description="Helical" evidence="2">
    <location>
        <begin position="92"/>
        <end position="111"/>
    </location>
</feature>
<dbReference type="GO" id="GO:0004222">
    <property type="term" value="F:metalloendopeptidase activity"/>
    <property type="evidence" value="ECO:0007669"/>
    <property type="project" value="TreeGrafter"/>
</dbReference>
<evidence type="ECO:0000256" key="1">
    <source>
        <dbReference type="SAM" id="MobiDB-lite"/>
    </source>
</evidence>
<dbReference type="Pfam" id="PF01551">
    <property type="entry name" value="Peptidase_M23"/>
    <property type="match status" value="1"/>
</dbReference>
<dbReference type="Proteomes" id="UP000449092">
    <property type="component" value="Unassembled WGS sequence"/>
</dbReference>
<name>A0A845D9Q9_9BACT</name>
<dbReference type="PANTHER" id="PTHR21666:SF270">
    <property type="entry name" value="MUREIN HYDROLASE ACTIVATOR ENVC"/>
    <property type="match status" value="1"/>
</dbReference>
<accession>A0A845D9Q9</accession>
<dbReference type="Gene3D" id="2.70.70.10">
    <property type="entry name" value="Glucose Permease (Domain IIA)"/>
    <property type="match status" value="1"/>
</dbReference>
<dbReference type="InterPro" id="IPR016047">
    <property type="entry name" value="M23ase_b-sheet_dom"/>
</dbReference>
<evidence type="ECO:0000313" key="5">
    <source>
        <dbReference type="Proteomes" id="UP000449092"/>
    </source>
</evidence>
<keyword evidence="2" id="KW-0812">Transmembrane</keyword>
<protein>
    <submittedName>
        <fullName evidence="4">M23 family metallopeptidase</fullName>
    </submittedName>
</protein>
<gene>
    <name evidence="4" type="ORF">F4X82_01565</name>
</gene>
<feature type="domain" description="M23ase beta-sheet core" evidence="3">
    <location>
        <begin position="322"/>
        <end position="413"/>
    </location>
</feature>
<keyword evidence="2" id="KW-0472">Membrane</keyword>
<reference evidence="4 5" key="1">
    <citation type="submission" date="2019-09" db="EMBL/GenBank/DDBJ databases">
        <title>Characterisation of the sponge microbiome using genome-centric metagenomics.</title>
        <authorList>
            <person name="Engelberts J.P."/>
            <person name="Robbins S.J."/>
            <person name="De Goeij J.M."/>
            <person name="Aranda M."/>
            <person name="Bell S.C."/>
            <person name="Webster N.S."/>
        </authorList>
    </citation>
    <scope>NUCLEOTIDE SEQUENCE [LARGE SCALE GENOMIC DNA]</scope>
    <source>
        <strain evidence="4">SB0662_bin_43</strain>
    </source>
</reference>
<evidence type="ECO:0000256" key="2">
    <source>
        <dbReference type="SAM" id="Phobius"/>
    </source>
</evidence>
<dbReference type="SUPFAM" id="SSF51261">
    <property type="entry name" value="Duplicated hybrid motif"/>
    <property type="match status" value="1"/>
</dbReference>
<organism evidence="4 5">
    <name type="scientific">Candidatus Spechtbacteria bacterium SB0662_bin_43</name>
    <dbReference type="NCBI Taxonomy" id="2604897"/>
    <lineage>
        <taxon>Bacteria</taxon>
        <taxon>Candidatus Spechtiibacteriota</taxon>
    </lineage>
</organism>
<dbReference type="PANTHER" id="PTHR21666">
    <property type="entry name" value="PEPTIDASE-RELATED"/>
    <property type="match status" value="1"/>
</dbReference>
<dbReference type="CDD" id="cd12797">
    <property type="entry name" value="M23_peptidase"/>
    <property type="match status" value="1"/>
</dbReference>
<dbReference type="EMBL" id="VXOY01000012">
    <property type="protein sequence ID" value="MYE38189.1"/>
    <property type="molecule type" value="Genomic_DNA"/>
</dbReference>
<evidence type="ECO:0000313" key="4">
    <source>
        <dbReference type="EMBL" id="MYE38189.1"/>
    </source>
</evidence>
<dbReference type="InterPro" id="IPR050570">
    <property type="entry name" value="Cell_wall_metabolism_enzyme"/>
</dbReference>
<comment type="caution">
    <text evidence="4">The sequence shown here is derived from an EMBL/GenBank/DDBJ whole genome shotgun (WGS) entry which is preliminary data.</text>
</comment>
<sequence>MCGSEVSKVVLAYWMRVKSPGQALNDNTTQRRKRYLSLIEYMKNIDSILQAGKSIKTLLGVFQSLFLFVPKCADTLSIGKLSSNKNSKQSKIALSFCFLILIGVVILVVVFTTPSTQAREYIYITSNNTGTVYNIPPYWGQSDTHSIQNRQIATYDTRNRDATCKVLLKSNATESGYMWTTCYSGMPSNAPQRTVLSDSNSNNSAQKTAQNNRYNTVRRDVPYLSSQSIATQPRVPNSEVAYNRTDTGRSNAQPAVSTLPYWKERNQLARSMVVQLPSGAHCKRYATSEYGCFPLPGSPRAYKWNSYSKGTHLDDGLVAPRDHQAIDIYVSKHTPLFSVWDGIVTASYHEEIGGNTVLIEHPQERLTTVYTHLHYRGVKVGDIVKAGQVIGSVGSTGRTPNDHLHFRIHDTTQRAYQISRWAPLTEYEVVSLAPFRGIRKGNFHGEHLVEHL</sequence>
<evidence type="ECO:0000259" key="3">
    <source>
        <dbReference type="Pfam" id="PF01551"/>
    </source>
</evidence>
<dbReference type="AlphaFoldDB" id="A0A845D9Q9"/>
<proteinExistence type="predicted"/>
<feature type="region of interest" description="Disordered" evidence="1">
    <location>
        <begin position="191"/>
        <end position="214"/>
    </location>
</feature>
<keyword evidence="2" id="KW-1133">Transmembrane helix</keyword>